<dbReference type="PANTHER" id="PTHR23301">
    <property type="entry name" value="CHITIN BINDING PERITROPHIN-A"/>
    <property type="match status" value="1"/>
</dbReference>
<protein>
    <submittedName>
        <fullName evidence="9">Jg7710 protein</fullName>
    </submittedName>
</protein>
<name>A0A8S4RAL2_9NEOP</name>
<evidence type="ECO:0000256" key="4">
    <source>
        <dbReference type="ARBA" id="ARBA00023157"/>
    </source>
</evidence>
<evidence type="ECO:0000256" key="3">
    <source>
        <dbReference type="ARBA" id="ARBA00022737"/>
    </source>
</evidence>
<feature type="domain" description="Chitin-binding type-2" evidence="8">
    <location>
        <begin position="461"/>
        <end position="520"/>
    </location>
</feature>
<evidence type="ECO:0000256" key="5">
    <source>
        <dbReference type="ARBA" id="ARBA00023180"/>
    </source>
</evidence>
<dbReference type="SUPFAM" id="SSF57625">
    <property type="entry name" value="Invertebrate chitin-binding proteins"/>
    <property type="match status" value="5"/>
</dbReference>
<feature type="region of interest" description="Disordered" evidence="6">
    <location>
        <begin position="385"/>
        <end position="460"/>
    </location>
</feature>
<keyword evidence="4" id="KW-1015">Disulfide bond</keyword>
<dbReference type="Proteomes" id="UP000838756">
    <property type="component" value="Unassembled WGS sequence"/>
</dbReference>
<dbReference type="PANTHER" id="PTHR23301:SF0">
    <property type="entry name" value="CHITIN-BINDING TYPE-2 DOMAIN-CONTAINING PROTEIN-RELATED"/>
    <property type="match status" value="1"/>
</dbReference>
<feature type="domain" description="Chitin-binding type-2" evidence="8">
    <location>
        <begin position="551"/>
        <end position="610"/>
    </location>
</feature>
<dbReference type="OrthoDB" id="6020543at2759"/>
<feature type="region of interest" description="Disordered" evidence="6">
    <location>
        <begin position="760"/>
        <end position="842"/>
    </location>
</feature>
<proteinExistence type="predicted"/>
<evidence type="ECO:0000256" key="6">
    <source>
        <dbReference type="SAM" id="MobiDB-lite"/>
    </source>
</evidence>
<feature type="region of interest" description="Disordered" evidence="6">
    <location>
        <begin position="870"/>
        <end position="932"/>
    </location>
</feature>
<dbReference type="InterPro" id="IPR002557">
    <property type="entry name" value="Chitin-bd_dom"/>
</dbReference>
<feature type="region of interest" description="Disordered" evidence="6">
    <location>
        <begin position="302"/>
        <end position="323"/>
    </location>
</feature>
<evidence type="ECO:0000313" key="9">
    <source>
        <dbReference type="EMBL" id="CAH2234069.1"/>
    </source>
</evidence>
<feature type="compositionally biased region" description="Polar residues" evidence="6">
    <location>
        <begin position="873"/>
        <end position="887"/>
    </location>
</feature>
<dbReference type="PRINTS" id="PR01217">
    <property type="entry name" value="PRICHEXTENSN"/>
</dbReference>
<dbReference type="PROSITE" id="PS50940">
    <property type="entry name" value="CHIT_BIND_II"/>
    <property type="match status" value="5"/>
</dbReference>
<dbReference type="InterPro" id="IPR051940">
    <property type="entry name" value="Chitin_bind-dev_reg"/>
</dbReference>
<keyword evidence="10" id="KW-1185">Reference proteome</keyword>
<evidence type="ECO:0000256" key="1">
    <source>
        <dbReference type="ARBA" id="ARBA00022669"/>
    </source>
</evidence>
<evidence type="ECO:0000259" key="8">
    <source>
        <dbReference type="PROSITE" id="PS50940"/>
    </source>
</evidence>
<gene>
    <name evidence="9" type="primary">jg7710</name>
    <name evidence="9" type="ORF">PAEG_LOCUS11966</name>
</gene>
<reference evidence="9" key="1">
    <citation type="submission" date="2022-03" db="EMBL/GenBank/DDBJ databases">
        <authorList>
            <person name="Lindestad O."/>
        </authorList>
    </citation>
    <scope>NUCLEOTIDE SEQUENCE</scope>
</reference>
<evidence type="ECO:0000256" key="2">
    <source>
        <dbReference type="ARBA" id="ARBA00022729"/>
    </source>
</evidence>
<keyword evidence="1" id="KW-0147">Chitin-binding</keyword>
<organism evidence="9 10">
    <name type="scientific">Pararge aegeria aegeria</name>
    <dbReference type="NCBI Taxonomy" id="348720"/>
    <lineage>
        <taxon>Eukaryota</taxon>
        <taxon>Metazoa</taxon>
        <taxon>Ecdysozoa</taxon>
        <taxon>Arthropoda</taxon>
        <taxon>Hexapoda</taxon>
        <taxon>Insecta</taxon>
        <taxon>Pterygota</taxon>
        <taxon>Neoptera</taxon>
        <taxon>Endopterygota</taxon>
        <taxon>Lepidoptera</taxon>
        <taxon>Glossata</taxon>
        <taxon>Ditrysia</taxon>
        <taxon>Papilionoidea</taxon>
        <taxon>Nymphalidae</taxon>
        <taxon>Satyrinae</taxon>
        <taxon>Satyrini</taxon>
        <taxon>Parargina</taxon>
        <taxon>Pararge</taxon>
    </lineage>
</organism>
<feature type="chain" id="PRO_5035917087" evidence="7">
    <location>
        <begin position="22"/>
        <end position="970"/>
    </location>
</feature>
<feature type="compositionally biased region" description="Basic and acidic residues" evidence="6">
    <location>
        <begin position="778"/>
        <end position="795"/>
    </location>
</feature>
<feature type="compositionally biased region" description="Polar residues" evidence="6">
    <location>
        <begin position="51"/>
        <end position="71"/>
    </location>
</feature>
<dbReference type="AlphaFoldDB" id="A0A8S4RAL2"/>
<feature type="region of interest" description="Disordered" evidence="6">
    <location>
        <begin position="51"/>
        <end position="85"/>
    </location>
</feature>
<evidence type="ECO:0000313" key="10">
    <source>
        <dbReference type="Proteomes" id="UP000838756"/>
    </source>
</evidence>
<sequence>MLELKIFILFLPLLLLAEASAEIGPFHRSRPAPIITPSISSDVVVHEPIPSQTESHRYTSTRYHGSLSSNAPAKVRSTEPTTPRPAWRLSNAAWSTWSPPNVSTDSPVEIPTTSDYTKPLPVYVLPELYRPPPVTPIPIEKSYVQIDTANSDRDLEKSSTDIPLEIKTAKTLLLDTQQHPVYVKERLMESGPYHRPQRSSNPWHTHILSDDSFEELRAPSQSVHMYNTAPPTATVEIQLSHFSCPQPHGYFKHVDQCDEYVECKNYVPLKFICPAGLHFNPNVQWTEYPCVHPSKVKCVKETPRPTTASPVTTHAPKEVSTPRPNNLQPGYMCSQPHGYFQLTNDCGGYVECKNYVPLLFTCPPGLKFNPLAKWIEYPCEHPSKVQCNKEPVNGERPPPPPPTTRRPPPPPPPTTRRPTPPPTTTRRPPPPSTTTRRPPPTRPPSPPPTTAPPPVTTLGPNHICPEQHGYFKITDECGKYVECKNYAPLMFTCPAGLRFNPLAKWIEYPCVHPSKVQCNPEPEVKFTTTTVPPTTVAPVVTTPNPGRQVSDFKCPQPHGYFKHVDSCSEYIECKNHQPLSYACPAGLHFNSLVNWTEYPCDQPSKVQCNKQSGVTNQPITYKPHIAVTPRTTTAVTTYTPHVSTQMPISYWPERSSHQLDDYYCEESNAYYSVASQCDVYIECKSYIAVQHFCPVGLHFNSKVQWPNYPCDYPSKAQCNDGQIIHQSPQVTYDIQPKPTELALRPQKAVKETPWPQRPVVETRQTQPPAIETRHKPRPAVETHQRQRLEVAENRPQRPAVVSSWPQQTVEQTIRSQRPVVASHRTQQPTVESHQKQRTGVETSQTKLPMVETHQTQILEEVTTRPQRLAAETRQPQSSMVETQQLQEVTARPQRLAVETRYSDTPAVETHQTQRREVVKKRPQPPTTQRNQMITSRYSTTIKPYTPRYPTQTTERLNQYQSNQYQLESAI</sequence>
<keyword evidence="2 7" id="KW-0732">Signal</keyword>
<feature type="compositionally biased region" description="Polar residues" evidence="6">
    <location>
        <begin position="803"/>
        <end position="815"/>
    </location>
</feature>
<dbReference type="InterPro" id="IPR036508">
    <property type="entry name" value="Chitin-bd_dom_sf"/>
</dbReference>
<keyword evidence="5" id="KW-0325">Glycoprotein</keyword>
<dbReference type="Gene3D" id="2.170.140.10">
    <property type="entry name" value="Chitin binding domain"/>
    <property type="match status" value="5"/>
</dbReference>
<dbReference type="SMART" id="SM00494">
    <property type="entry name" value="ChtBD2"/>
    <property type="match status" value="5"/>
</dbReference>
<keyword evidence="3" id="KW-0677">Repeat</keyword>
<feature type="compositionally biased region" description="Pro residues" evidence="6">
    <location>
        <begin position="396"/>
        <end position="455"/>
    </location>
</feature>
<feature type="domain" description="Chitin-binding type-2" evidence="8">
    <location>
        <begin position="241"/>
        <end position="300"/>
    </location>
</feature>
<dbReference type="GO" id="GO:0008061">
    <property type="term" value="F:chitin binding"/>
    <property type="evidence" value="ECO:0007669"/>
    <property type="project" value="UniProtKB-KW"/>
</dbReference>
<accession>A0A8S4RAL2</accession>
<feature type="domain" description="Chitin-binding type-2" evidence="8">
    <location>
        <begin position="661"/>
        <end position="720"/>
    </location>
</feature>
<comment type="caution">
    <text evidence="9">The sequence shown here is derived from an EMBL/GenBank/DDBJ whole genome shotgun (WGS) entry which is preliminary data.</text>
</comment>
<dbReference type="Pfam" id="PF01607">
    <property type="entry name" value="CBM_14"/>
    <property type="match status" value="5"/>
</dbReference>
<feature type="domain" description="Chitin-binding type-2" evidence="8">
    <location>
        <begin position="330"/>
        <end position="389"/>
    </location>
</feature>
<feature type="compositionally biased region" description="Polar residues" evidence="6">
    <location>
        <begin position="823"/>
        <end position="842"/>
    </location>
</feature>
<evidence type="ECO:0000256" key="7">
    <source>
        <dbReference type="SAM" id="SignalP"/>
    </source>
</evidence>
<feature type="signal peptide" evidence="7">
    <location>
        <begin position="1"/>
        <end position="21"/>
    </location>
</feature>
<dbReference type="GO" id="GO:0005576">
    <property type="term" value="C:extracellular region"/>
    <property type="evidence" value="ECO:0007669"/>
    <property type="project" value="InterPro"/>
</dbReference>
<dbReference type="EMBL" id="CAKXAJ010025026">
    <property type="protein sequence ID" value="CAH2234069.1"/>
    <property type="molecule type" value="Genomic_DNA"/>
</dbReference>